<feature type="domain" description="GH18" evidence="24">
    <location>
        <begin position="904"/>
        <end position="1269"/>
    </location>
</feature>
<evidence type="ECO:0000256" key="4">
    <source>
        <dbReference type="ARBA" id="ARBA00009121"/>
    </source>
</evidence>
<evidence type="ECO:0000256" key="1">
    <source>
        <dbReference type="ARBA" id="ARBA00000822"/>
    </source>
</evidence>
<comment type="catalytic activity">
    <reaction evidence="1">
        <text>Random endo-hydrolysis of N-acetyl-beta-D-glucosaminide (1-&gt;4)-beta-linkages in chitin and chitodextrins.</text>
        <dbReference type="EC" id="3.2.1.14"/>
    </reaction>
</comment>
<sequence>MGKVLLWVGLAVLLQLQISSACKLVCYFTNWAQYRPEPAKYFPNNVDPQLCTHLIYAFATMNENKIAPYEWNDEDRLFPEFTALKQKNSELVQLLAIGGWNFGTQKFTTMVATAANRKTFIDSVIAYLRKFNFDGIDLDFEYPGSRGSPPEDKQRFTILIQEMLEAFTAEAASTGRPRLLITAAVSAGKGTIDAGYEIATIGKLLDFISVMTYDFHGGWDTFTGHNSPLHVGSKDQGDLKYFNCEFAMKYWRDNGVPANKLLMGFPTYGRTFRLTTSDTSVGAPASGAGSSGPYTREAGFWAYYEICTFIRDATVNWIEDQKVPYASKGNEWVGFDNAKSYEYKAQFVKDNKFGGAMVWAIDLDDFSGGFCGEGAYPLINKLKSLLAGGCGDVPTVDPPTIPPDETTTLPDDVTPPPEETTTQVPDETTPKPSENPDEGGHSCKVVCYFTNWAQYRPEPAKYFPNNVDPHLCTHLMYAFATMNDNKIAPYEWNDEDRLFPEFQALKQRNSALVTLLAIGGWNFGTQKFTTMVSTSANRKTFINSVIAYLRKFGFDGIDLDFEYPGSRGSPPEDKHRFTILIQEMVAAFDKEAKETGNNRLLVTAAVSAGKPTIDAGYEIAEIGKHLDFISVMTYDFHGGWDTFTGHNSPLYVGSADIGDFRYFNCEFAMKYWRDNGVPAGKLMMGFPTYGRTFRLTTSDTSVGAPASGAGSSGPYTREAGFWAYYEICTFIRDATVKWIEDQCVPYAYKGSEWVGFDNKKSYGCKTQFVKDNKFGGGMVWAIDLDDFSGSFCGEGPYPLINELKNLLSGKVCGDPGSTIIPSTTPEPITTPGPTTTPDPDAPTTPPGTEFCANKADGLYVNPVDPNKFYICAGTATFPMSCAAGLVFDESCLAVLLQLQLGSAYKLVCYFTNWSQYRPEPAKYFPNNIDPNLCTHLIYAFATMNQHKIAPYEWNDEDRLFPEFQALKNSNPNLVTLLAIGGWNFGTQKFTEMVASATNRKIFIDSVIEYLCKFGFDGIDLDFEYPGSRGSPPEDKQRFTILIREMLAAFENTKCNGKRLLITAAVSAGKGTIDAGYEIAAIGQLLDFISVMTYDFHGGWDTCTGHNSPLYVGSKDQGDLRYFNCDYAMQYWKDNGVPAQKLLMGFPTYGRTFRLTTSDTGVCAPVSGAGSAGPYTREAGFWAYYEICTFLKTATKEWIDDQKVPYTYKGNEWVGYDDICSYKYKVKYLKENNFGGAMVWAIDLDDFLGTFCNEGKYPLINELKRLLESNEPIVPDCPGGVTPTPSTTTTTTNGDTGPTLPPATTTVGPPVPGNFCANQPDGIHADPEDKTKFYVCANHQTYSFSCAAGLVFDDSCKCCNYP</sequence>
<dbReference type="Gene3D" id="2.170.140.10">
    <property type="entry name" value="Chitin binding domain"/>
    <property type="match status" value="2"/>
</dbReference>
<comment type="similarity">
    <text evidence="4">Belongs to the glycosyl hydrolase 18 family. Chitinase class II subfamily.</text>
</comment>
<dbReference type="InterPro" id="IPR001223">
    <property type="entry name" value="Glyco_hydro18_cat"/>
</dbReference>
<evidence type="ECO:0000256" key="14">
    <source>
        <dbReference type="ARBA" id="ARBA00023157"/>
    </source>
</evidence>
<dbReference type="InterPro" id="IPR050314">
    <property type="entry name" value="Glycosyl_Hydrlase_18"/>
</dbReference>
<name>A0AA35KIU0_9SAUR</name>
<proteinExistence type="inferred from homology"/>
<dbReference type="PANTHER" id="PTHR11177">
    <property type="entry name" value="CHITINASE"/>
    <property type="match status" value="1"/>
</dbReference>
<keyword evidence="15" id="KW-0395">Inflammatory response</keyword>
<dbReference type="InterPro" id="IPR011583">
    <property type="entry name" value="Chitinase_II/V-like_cat"/>
</dbReference>
<evidence type="ECO:0000256" key="19">
    <source>
        <dbReference type="ARBA" id="ARBA00062006"/>
    </source>
</evidence>
<feature type="region of interest" description="Disordered" evidence="21">
    <location>
        <begin position="1276"/>
        <end position="1303"/>
    </location>
</feature>
<dbReference type="GO" id="GO:0005576">
    <property type="term" value="C:extracellular region"/>
    <property type="evidence" value="ECO:0007669"/>
    <property type="project" value="UniProtKB-SubCell"/>
</dbReference>
<dbReference type="SMART" id="SM00636">
    <property type="entry name" value="Glyco_18"/>
    <property type="match status" value="3"/>
</dbReference>
<accession>A0AA35KIU0</accession>
<dbReference type="SUPFAM" id="SSF57625">
    <property type="entry name" value="Invertebrate chitin-binding proteins"/>
    <property type="match status" value="2"/>
</dbReference>
<evidence type="ECO:0000256" key="17">
    <source>
        <dbReference type="ARBA" id="ARBA00023295"/>
    </source>
</evidence>
<evidence type="ECO:0000256" key="3">
    <source>
        <dbReference type="ARBA" id="ARBA00004613"/>
    </source>
</evidence>
<dbReference type="SUPFAM" id="SSF54556">
    <property type="entry name" value="Chitinase insertion domain"/>
    <property type="match status" value="3"/>
</dbReference>
<dbReference type="GO" id="GO:0006954">
    <property type="term" value="P:inflammatory response"/>
    <property type="evidence" value="ECO:0007669"/>
    <property type="project" value="UniProtKB-KW"/>
</dbReference>
<dbReference type="GO" id="GO:0002376">
    <property type="term" value="P:immune system process"/>
    <property type="evidence" value="ECO:0007669"/>
    <property type="project" value="UniProtKB-KW"/>
</dbReference>
<feature type="domain" description="Chitin-binding type-2" evidence="23">
    <location>
        <begin position="1312"/>
        <end position="1361"/>
    </location>
</feature>
<dbReference type="PROSITE" id="PS51257">
    <property type="entry name" value="PROKAR_LIPOPROTEIN"/>
    <property type="match status" value="1"/>
</dbReference>
<evidence type="ECO:0000256" key="6">
    <source>
        <dbReference type="ARBA" id="ARBA00022490"/>
    </source>
</evidence>
<evidence type="ECO:0000256" key="18">
    <source>
        <dbReference type="ARBA" id="ARBA00023326"/>
    </source>
</evidence>
<comment type="subcellular location">
    <subcellularLocation>
        <location evidence="2">Cytoplasm</location>
    </subcellularLocation>
    <subcellularLocation>
        <location evidence="3">Secreted</location>
    </subcellularLocation>
</comment>
<dbReference type="FunFam" id="2.170.140.10:FF:000001">
    <property type="entry name" value="Acidic mammalian chitinase"/>
    <property type="match status" value="2"/>
</dbReference>
<evidence type="ECO:0000256" key="10">
    <source>
        <dbReference type="ARBA" id="ARBA00022729"/>
    </source>
</evidence>
<keyword evidence="18" id="KW-0624">Polysaccharide degradation</keyword>
<evidence type="ECO:0000256" key="21">
    <source>
        <dbReference type="SAM" id="MobiDB-lite"/>
    </source>
</evidence>
<evidence type="ECO:0000259" key="24">
    <source>
        <dbReference type="PROSITE" id="PS51910"/>
    </source>
</evidence>
<evidence type="ECO:0000256" key="20">
    <source>
        <dbReference type="ARBA" id="ARBA00072739"/>
    </source>
</evidence>
<dbReference type="Gene3D" id="3.10.50.10">
    <property type="match status" value="3"/>
</dbReference>
<keyword evidence="14" id="KW-1015">Disulfide bond</keyword>
<keyword evidence="7" id="KW-0964">Secreted</keyword>
<feature type="domain" description="GH18" evidence="24">
    <location>
        <begin position="443"/>
        <end position="810"/>
    </location>
</feature>
<dbReference type="GO" id="GO:0005737">
    <property type="term" value="C:cytoplasm"/>
    <property type="evidence" value="ECO:0007669"/>
    <property type="project" value="UniProtKB-SubCell"/>
</dbReference>
<evidence type="ECO:0000256" key="13">
    <source>
        <dbReference type="ARBA" id="ARBA00023024"/>
    </source>
</evidence>
<keyword evidence="26" id="KW-1185">Reference proteome</keyword>
<protein>
    <recommendedName>
        <fullName evidence="20">Acidic mammalian chitinase</fullName>
        <ecNumber evidence="5">3.2.1.14</ecNumber>
    </recommendedName>
</protein>
<keyword evidence="13" id="KW-0146">Chitin degradation</keyword>
<evidence type="ECO:0000256" key="9">
    <source>
        <dbReference type="ARBA" id="ARBA00022703"/>
    </source>
</evidence>
<evidence type="ECO:0000256" key="2">
    <source>
        <dbReference type="ARBA" id="ARBA00004496"/>
    </source>
</evidence>
<gene>
    <name evidence="25" type="ORF">PODLI_1B016791</name>
</gene>
<organism evidence="25 26">
    <name type="scientific">Podarcis lilfordi</name>
    <name type="common">Lilford's wall lizard</name>
    <dbReference type="NCBI Taxonomy" id="74358"/>
    <lineage>
        <taxon>Eukaryota</taxon>
        <taxon>Metazoa</taxon>
        <taxon>Chordata</taxon>
        <taxon>Craniata</taxon>
        <taxon>Vertebrata</taxon>
        <taxon>Euteleostomi</taxon>
        <taxon>Lepidosauria</taxon>
        <taxon>Squamata</taxon>
        <taxon>Bifurcata</taxon>
        <taxon>Unidentata</taxon>
        <taxon>Episquamata</taxon>
        <taxon>Laterata</taxon>
        <taxon>Lacertibaenia</taxon>
        <taxon>Lacertidae</taxon>
        <taxon>Podarcis</taxon>
    </lineage>
</organism>
<evidence type="ECO:0000313" key="26">
    <source>
        <dbReference type="Proteomes" id="UP001178461"/>
    </source>
</evidence>
<evidence type="ECO:0000256" key="7">
    <source>
        <dbReference type="ARBA" id="ARBA00022525"/>
    </source>
</evidence>
<keyword evidence="8" id="KW-0147">Chitin-binding</keyword>
<keyword evidence="12" id="KW-0391">Immunity</keyword>
<dbReference type="InterPro" id="IPR029070">
    <property type="entry name" value="Chitinase_insertion_sf"/>
</dbReference>
<evidence type="ECO:0000256" key="5">
    <source>
        <dbReference type="ARBA" id="ARBA00012729"/>
    </source>
</evidence>
<dbReference type="InterPro" id="IPR001579">
    <property type="entry name" value="Glyco_hydro_18_chit_AS"/>
</dbReference>
<comment type="subunit">
    <text evidence="19">Interacts with EGFR.</text>
</comment>
<evidence type="ECO:0000256" key="15">
    <source>
        <dbReference type="ARBA" id="ARBA00023198"/>
    </source>
</evidence>
<dbReference type="GO" id="GO:0008843">
    <property type="term" value="F:endochitinase activity"/>
    <property type="evidence" value="ECO:0007669"/>
    <property type="project" value="UniProtKB-EC"/>
</dbReference>
<dbReference type="EMBL" id="OX395131">
    <property type="protein sequence ID" value="CAI5777633.1"/>
    <property type="molecule type" value="Genomic_DNA"/>
</dbReference>
<feature type="signal peptide" evidence="22">
    <location>
        <begin position="1"/>
        <end position="21"/>
    </location>
</feature>
<feature type="compositionally biased region" description="Low complexity" evidence="21">
    <location>
        <begin position="403"/>
        <end position="412"/>
    </location>
</feature>
<dbReference type="PROSITE" id="PS50940">
    <property type="entry name" value="CHIT_BIND_II"/>
    <property type="match status" value="1"/>
</dbReference>
<dbReference type="InterPro" id="IPR002557">
    <property type="entry name" value="Chitin-bd_dom"/>
</dbReference>
<dbReference type="GO" id="GO:0006915">
    <property type="term" value="P:apoptotic process"/>
    <property type="evidence" value="ECO:0007669"/>
    <property type="project" value="UniProtKB-KW"/>
</dbReference>
<dbReference type="Pfam" id="PF00704">
    <property type="entry name" value="Glyco_hydro_18"/>
    <property type="match status" value="3"/>
</dbReference>
<evidence type="ECO:0000313" key="25">
    <source>
        <dbReference type="EMBL" id="CAI5777633.1"/>
    </source>
</evidence>
<dbReference type="GO" id="GO:0000272">
    <property type="term" value="P:polysaccharide catabolic process"/>
    <property type="evidence" value="ECO:0007669"/>
    <property type="project" value="UniProtKB-KW"/>
</dbReference>
<dbReference type="PROSITE" id="PS01095">
    <property type="entry name" value="GH18_1"/>
    <property type="match status" value="3"/>
</dbReference>
<dbReference type="InterPro" id="IPR017853">
    <property type="entry name" value="GH"/>
</dbReference>
<dbReference type="GO" id="GO:0008061">
    <property type="term" value="F:chitin binding"/>
    <property type="evidence" value="ECO:0007669"/>
    <property type="project" value="UniProtKB-KW"/>
</dbReference>
<keyword evidence="11" id="KW-0378">Hydrolase</keyword>
<dbReference type="PANTHER" id="PTHR11177:SF248">
    <property type="entry name" value="CHITOTRIOSIDASE-1"/>
    <property type="match status" value="1"/>
</dbReference>
<feature type="region of interest" description="Disordered" evidence="21">
    <location>
        <begin position="821"/>
        <end position="843"/>
    </location>
</feature>
<keyword evidence="9" id="KW-0053">Apoptosis</keyword>
<keyword evidence="16" id="KW-0119">Carbohydrate metabolism</keyword>
<dbReference type="Gene3D" id="3.20.20.80">
    <property type="entry name" value="Glycosidases"/>
    <property type="match status" value="3"/>
</dbReference>
<keyword evidence="6" id="KW-0963">Cytoplasm</keyword>
<dbReference type="FunFam" id="3.10.50.10:FF:000001">
    <property type="entry name" value="Chitinase 3-like 1"/>
    <property type="match status" value="3"/>
</dbReference>
<dbReference type="Pfam" id="PF01607">
    <property type="entry name" value="CBM_14"/>
    <property type="match status" value="2"/>
</dbReference>
<feature type="compositionally biased region" description="Low complexity" evidence="21">
    <location>
        <begin position="1277"/>
        <end position="1303"/>
    </location>
</feature>
<keyword evidence="10 22" id="KW-0732">Signal</keyword>
<dbReference type="Proteomes" id="UP001178461">
    <property type="component" value="Chromosome 6"/>
</dbReference>
<evidence type="ECO:0000256" key="22">
    <source>
        <dbReference type="SAM" id="SignalP"/>
    </source>
</evidence>
<dbReference type="FunFam" id="3.20.20.80:FF:000081">
    <property type="entry name" value="Chitinase 1"/>
    <property type="match status" value="2"/>
</dbReference>
<dbReference type="PROSITE" id="PS51910">
    <property type="entry name" value="GH18_2"/>
    <property type="match status" value="3"/>
</dbReference>
<dbReference type="SMART" id="SM00494">
    <property type="entry name" value="ChtBD2"/>
    <property type="match status" value="2"/>
</dbReference>
<dbReference type="EC" id="3.2.1.14" evidence="5"/>
<dbReference type="FunFam" id="3.20.20.80:FF:000007">
    <property type="entry name" value="Acidic mammalian chitinase"/>
    <property type="match status" value="3"/>
</dbReference>
<feature type="region of interest" description="Disordered" evidence="21">
    <location>
        <begin position="395"/>
        <end position="439"/>
    </location>
</feature>
<feature type="domain" description="GH18" evidence="24">
    <location>
        <begin position="22"/>
        <end position="389"/>
    </location>
</feature>
<reference evidence="25" key="1">
    <citation type="submission" date="2022-12" db="EMBL/GenBank/DDBJ databases">
        <authorList>
            <person name="Alioto T."/>
            <person name="Alioto T."/>
            <person name="Gomez Garrido J."/>
        </authorList>
    </citation>
    <scope>NUCLEOTIDE SEQUENCE</scope>
</reference>
<dbReference type="InterPro" id="IPR036508">
    <property type="entry name" value="Chitin-bd_dom_sf"/>
</dbReference>
<evidence type="ECO:0000256" key="8">
    <source>
        <dbReference type="ARBA" id="ARBA00022669"/>
    </source>
</evidence>
<dbReference type="CDD" id="cd02872">
    <property type="entry name" value="GH18_chitolectin_chitotriosidase"/>
    <property type="match status" value="3"/>
</dbReference>
<evidence type="ECO:0000256" key="12">
    <source>
        <dbReference type="ARBA" id="ARBA00022859"/>
    </source>
</evidence>
<keyword evidence="17" id="KW-0326">Glycosidase</keyword>
<feature type="compositionally biased region" description="Pro residues" evidence="21">
    <location>
        <begin position="828"/>
        <end position="843"/>
    </location>
</feature>
<evidence type="ECO:0000256" key="11">
    <source>
        <dbReference type="ARBA" id="ARBA00022801"/>
    </source>
</evidence>
<dbReference type="GO" id="GO:0006032">
    <property type="term" value="P:chitin catabolic process"/>
    <property type="evidence" value="ECO:0007669"/>
    <property type="project" value="UniProtKB-KW"/>
</dbReference>
<evidence type="ECO:0000259" key="23">
    <source>
        <dbReference type="PROSITE" id="PS50940"/>
    </source>
</evidence>
<dbReference type="SUPFAM" id="SSF51445">
    <property type="entry name" value="(Trans)glycosidases"/>
    <property type="match status" value="3"/>
</dbReference>
<feature type="chain" id="PRO_5041430217" description="Acidic mammalian chitinase" evidence="22">
    <location>
        <begin position="22"/>
        <end position="1361"/>
    </location>
</feature>
<evidence type="ECO:0000256" key="16">
    <source>
        <dbReference type="ARBA" id="ARBA00023277"/>
    </source>
</evidence>